<evidence type="ECO:0000313" key="3">
    <source>
        <dbReference type="Proteomes" id="UP000198215"/>
    </source>
</evidence>
<keyword evidence="3" id="KW-1185">Reference proteome</keyword>
<organism evidence="2 3">
    <name type="scientific">Micromonospora coxensis</name>
    <dbReference type="NCBI Taxonomy" id="356852"/>
    <lineage>
        <taxon>Bacteria</taxon>
        <taxon>Bacillati</taxon>
        <taxon>Actinomycetota</taxon>
        <taxon>Actinomycetes</taxon>
        <taxon>Micromonosporales</taxon>
        <taxon>Micromonosporaceae</taxon>
        <taxon>Micromonospora</taxon>
    </lineage>
</organism>
<dbReference type="Proteomes" id="UP000198215">
    <property type="component" value="Chromosome I"/>
</dbReference>
<gene>
    <name evidence="2" type="ORF">GA0070614_0426</name>
</gene>
<evidence type="ECO:0000256" key="1">
    <source>
        <dbReference type="SAM" id="SignalP"/>
    </source>
</evidence>
<dbReference type="Gene3D" id="2.160.20.10">
    <property type="entry name" value="Single-stranded right-handed beta-helix, Pectin lyase-like"/>
    <property type="match status" value="1"/>
</dbReference>
<keyword evidence="1" id="KW-0732">Signal</keyword>
<feature type="chain" id="PRO_5008717095" evidence="1">
    <location>
        <begin position="30"/>
        <end position="444"/>
    </location>
</feature>
<proteinExistence type="predicted"/>
<reference evidence="3" key="1">
    <citation type="submission" date="2016-06" db="EMBL/GenBank/DDBJ databases">
        <authorList>
            <person name="Varghese N."/>
            <person name="Submissions Spin"/>
        </authorList>
    </citation>
    <scope>NUCLEOTIDE SEQUENCE [LARGE SCALE GENOMIC DNA]</scope>
    <source>
        <strain evidence="3">DSM 45161</strain>
    </source>
</reference>
<dbReference type="InterPro" id="IPR012334">
    <property type="entry name" value="Pectin_lyas_fold"/>
</dbReference>
<sequence>MAGAKRALAALSATAVCVTMSLLWRSAEASDRPAEPAADSSSAPAGASPGGFRARFRNGSLASLNADNSRGNADGVRWTASTATLSVDKAGTYLIDGIVAANIQIAATGTVTILGGNKQYDDRDVDSEAERTGFFNRRRGGDGGVVGVGPQGVVDAPGYLDSALVGVFVPNPVDPTNPASVIQATSDNRATINLRNFTIFGDGHNAVRPLQGNAGGTMSDLVVVTPAFGVSASRPRGSGGGGVEIGQDGLLRDSFLKVGDDAIKPKKRGAVARNIRVQLQDSGTAVQFGWSPAQAEGDVVVDGVVVNGRLSRSEVGDYREGAGESVVGGSIGGNEANYVARNIRVEPDLRRSFPNIVRLRFPERHVVRNVDLDLRLSAETELTAIPGTRGTHSFVLLRPDSAAPQPVTLTVERDTTAGTARPVQPTGRTARFFLVTDRVALHGR</sequence>
<dbReference type="AlphaFoldDB" id="A0A1C5GX51"/>
<dbReference type="RefSeq" id="WP_157744878.1">
    <property type="nucleotide sequence ID" value="NZ_LT607753.1"/>
</dbReference>
<accession>A0A1C5GX51</accession>
<keyword evidence="2" id="KW-0378">Hydrolase</keyword>
<dbReference type="EMBL" id="LT607753">
    <property type="protein sequence ID" value="SCG37721.1"/>
    <property type="molecule type" value="Genomic_DNA"/>
</dbReference>
<name>A0A1C5GX51_9ACTN</name>
<dbReference type="SUPFAM" id="SSF51126">
    <property type="entry name" value="Pectin lyase-like"/>
    <property type="match status" value="1"/>
</dbReference>
<dbReference type="InterPro" id="IPR011050">
    <property type="entry name" value="Pectin_lyase_fold/virulence"/>
</dbReference>
<feature type="signal peptide" evidence="1">
    <location>
        <begin position="1"/>
        <end position="29"/>
    </location>
</feature>
<dbReference type="GO" id="GO:0016787">
    <property type="term" value="F:hydrolase activity"/>
    <property type="evidence" value="ECO:0007669"/>
    <property type="project" value="UniProtKB-KW"/>
</dbReference>
<evidence type="ECO:0000313" key="2">
    <source>
        <dbReference type="EMBL" id="SCG37721.1"/>
    </source>
</evidence>
<protein>
    <submittedName>
        <fullName evidence="2">Glycosyl hydrolase family 49</fullName>
    </submittedName>
</protein>